<evidence type="ECO:0000313" key="3">
    <source>
        <dbReference type="Proteomes" id="UP001642409"/>
    </source>
</evidence>
<protein>
    <submittedName>
        <fullName evidence="2">Hypothetical_protein</fullName>
    </submittedName>
</protein>
<evidence type="ECO:0000313" key="2">
    <source>
        <dbReference type="EMBL" id="CAL5985298.1"/>
    </source>
</evidence>
<dbReference type="AlphaFoldDB" id="A0AA86UIJ3"/>
<proteinExistence type="predicted"/>
<evidence type="ECO:0000313" key="1">
    <source>
        <dbReference type="EMBL" id="CAI9952856.1"/>
    </source>
</evidence>
<organism evidence="1">
    <name type="scientific">Hexamita inflata</name>
    <dbReference type="NCBI Taxonomy" id="28002"/>
    <lineage>
        <taxon>Eukaryota</taxon>
        <taxon>Metamonada</taxon>
        <taxon>Diplomonadida</taxon>
        <taxon>Hexamitidae</taxon>
        <taxon>Hexamitinae</taxon>
        <taxon>Hexamita</taxon>
    </lineage>
</organism>
<reference evidence="1" key="1">
    <citation type="submission" date="2023-06" db="EMBL/GenBank/DDBJ databases">
        <authorList>
            <person name="Kurt Z."/>
        </authorList>
    </citation>
    <scope>NUCLEOTIDE SEQUENCE</scope>
</reference>
<sequence length="115" mass="13207">MNQNWFFFNNSDLLVPKPKSISKTQMSVPVQFHIRHLVPRVALRRQALTKCETLGTRVSTLRNAPQALSQVRIYPEMSLSRRAVLHPYSGVCQYFNAQIVVWLFSLLAAHLAKVE</sequence>
<reference evidence="2 3" key="2">
    <citation type="submission" date="2024-07" db="EMBL/GenBank/DDBJ databases">
        <authorList>
            <person name="Akdeniz Z."/>
        </authorList>
    </citation>
    <scope>NUCLEOTIDE SEQUENCE [LARGE SCALE GENOMIC DNA]</scope>
</reference>
<comment type="caution">
    <text evidence="1">The sequence shown here is derived from an EMBL/GenBank/DDBJ whole genome shotgun (WGS) entry which is preliminary data.</text>
</comment>
<keyword evidence="3" id="KW-1185">Reference proteome</keyword>
<name>A0AA86UIJ3_9EUKA</name>
<gene>
    <name evidence="1" type="ORF">HINF_LOCUS40501</name>
    <name evidence="2" type="ORF">HINF_LOCUS8759</name>
</gene>
<accession>A0AA86UIJ3</accession>
<dbReference type="EMBL" id="CAXDID020000018">
    <property type="protein sequence ID" value="CAL5985298.1"/>
    <property type="molecule type" value="Genomic_DNA"/>
</dbReference>
<dbReference type="EMBL" id="CATOUU010000834">
    <property type="protein sequence ID" value="CAI9952856.1"/>
    <property type="molecule type" value="Genomic_DNA"/>
</dbReference>
<dbReference type="Proteomes" id="UP001642409">
    <property type="component" value="Unassembled WGS sequence"/>
</dbReference>